<evidence type="ECO:0000256" key="1">
    <source>
        <dbReference type="SAM" id="Phobius"/>
    </source>
</evidence>
<reference evidence="3 4" key="1">
    <citation type="journal article" date="2016" name="Nat. Commun.">
        <title>Thousands of microbial genomes shed light on interconnected biogeochemical processes in an aquifer system.</title>
        <authorList>
            <person name="Anantharaman K."/>
            <person name="Brown C.T."/>
            <person name="Hug L.A."/>
            <person name="Sharon I."/>
            <person name="Castelle C.J."/>
            <person name="Probst A.J."/>
            <person name="Thomas B.C."/>
            <person name="Singh A."/>
            <person name="Wilkins M.J."/>
            <person name="Karaoz U."/>
            <person name="Brodie E.L."/>
            <person name="Williams K.H."/>
            <person name="Hubbard S.S."/>
            <person name="Banfield J.F."/>
        </authorList>
    </citation>
    <scope>NUCLEOTIDE SEQUENCE [LARGE SCALE GENOMIC DNA]</scope>
</reference>
<sequence length="312" mass="33638">MENNKNIILTVVIVALIALAALGVYYYNQEIPENGDSTTNGTEQGKMILGITDAAASMENISSVWLTVNKVEIHDETKGWIVVSNETKQYDLLALKQSGAIALLATADIDAGTYNQVRIMVSKVVVVENGVEKEAKLPSKELKIVGRFVVNEDKTSTAVFDFLADKSLHVTGNGKIIFAPVIKLDSKSNADVQVKTNSEVTINGGRKEDEKTVGMDEKGELKVNFILDTKDGVDILGDVIKIMVKGESESNAKISANTAIDTAVDKGYLDVALSVKMTTQNNTKAWMVSGLKDLELKNILINASTGTVITAE</sequence>
<accession>A0A1G2HNL8</accession>
<dbReference type="InterPro" id="IPR025491">
    <property type="entry name" value="DUF4382"/>
</dbReference>
<comment type="caution">
    <text evidence="3">The sequence shown here is derived from an EMBL/GenBank/DDBJ whole genome shotgun (WGS) entry which is preliminary data.</text>
</comment>
<feature type="domain" description="DUF4382" evidence="2">
    <location>
        <begin position="44"/>
        <end position="180"/>
    </location>
</feature>
<dbReference type="EMBL" id="MHOO01000009">
    <property type="protein sequence ID" value="OGZ64025.1"/>
    <property type="molecule type" value="Genomic_DNA"/>
</dbReference>
<protein>
    <recommendedName>
        <fullName evidence="2">DUF4382 domain-containing protein</fullName>
    </recommendedName>
</protein>
<evidence type="ECO:0000313" key="3">
    <source>
        <dbReference type="EMBL" id="OGZ64025.1"/>
    </source>
</evidence>
<keyword evidence="1" id="KW-0472">Membrane</keyword>
<evidence type="ECO:0000313" key="4">
    <source>
        <dbReference type="Proteomes" id="UP000176855"/>
    </source>
</evidence>
<name>A0A1G2HNL8_9BACT</name>
<keyword evidence="1" id="KW-1133">Transmembrane helix</keyword>
<dbReference type="Pfam" id="PF14321">
    <property type="entry name" value="DUF4382"/>
    <property type="match status" value="1"/>
</dbReference>
<gene>
    <name evidence="3" type="ORF">A2730_02925</name>
</gene>
<feature type="transmembrane region" description="Helical" evidence="1">
    <location>
        <begin position="7"/>
        <end position="27"/>
    </location>
</feature>
<evidence type="ECO:0000259" key="2">
    <source>
        <dbReference type="Pfam" id="PF14321"/>
    </source>
</evidence>
<proteinExistence type="predicted"/>
<organism evidence="3 4">
    <name type="scientific">Candidatus Staskawiczbacteria bacterium RIFCSPHIGHO2_01_FULL_39_25</name>
    <dbReference type="NCBI Taxonomy" id="1802202"/>
    <lineage>
        <taxon>Bacteria</taxon>
        <taxon>Candidatus Staskawicziibacteriota</taxon>
    </lineage>
</organism>
<keyword evidence="1" id="KW-0812">Transmembrane</keyword>
<dbReference type="AlphaFoldDB" id="A0A1G2HNL8"/>
<dbReference type="Proteomes" id="UP000176855">
    <property type="component" value="Unassembled WGS sequence"/>
</dbReference>